<gene>
    <name evidence="1" type="ORF">LZ016_01405</name>
</gene>
<evidence type="ECO:0008006" key="3">
    <source>
        <dbReference type="Google" id="ProtNLM"/>
    </source>
</evidence>
<dbReference type="EMBL" id="JAKZHW010000001">
    <property type="protein sequence ID" value="MCH8614765.1"/>
    <property type="molecule type" value="Genomic_DNA"/>
</dbReference>
<protein>
    <recommendedName>
        <fullName evidence="3">Lipoprotein</fullName>
    </recommendedName>
</protein>
<organism evidence="1 2">
    <name type="scientific">Sphingomonas telluris</name>
    <dbReference type="NCBI Taxonomy" id="2907998"/>
    <lineage>
        <taxon>Bacteria</taxon>
        <taxon>Pseudomonadati</taxon>
        <taxon>Pseudomonadota</taxon>
        <taxon>Alphaproteobacteria</taxon>
        <taxon>Sphingomonadales</taxon>
        <taxon>Sphingomonadaceae</taxon>
        <taxon>Sphingomonas</taxon>
    </lineage>
</organism>
<dbReference type="RefSeq" id="WP_241445346.1">
    <property type="nucleotide sequence ID" value="NZ_JAKZHW010000001.1"/>
</dbReference>
<accession>A0ABS9VIJ3</accession>
<keyword evidence="2" id="KW-1185">Reference proteome</keyword>
<dbReference type="PROSITE" id="PS51257">
    <property type="entry name" value="PROKAR_LIPOPROTEIN"/>
    <property type="match status" value="1"/>
</dbReference>
<sequence length="94" mass="9803">MFSRLIWVAPVAVLVAGCAVDPVTQSYDPSFGEANKYNNAVQTINPDPVYAADSAQPGDNGDVGAHAVKRYRTDTVKAIETMETTSGSSGGGPK</sequence>
<comment type="caution">
    <text evidence="1">The sequence shown here is derived from an EMBL/GenBank/DDBJ whole genome shotgun (WGS) entry which is preliminary data.</text>
</comment>
<evidence type="ECO:0000313" key="2">
    <source>
        <dbReference type="Proteomes" id="UP001203058"/>
    </source>
</evidence>
<reference evidence="1 2" key="1">
    <citation type="submission" date="2022-03" db="EMBL/GenBank/DDBJ databases">
        <authorList>
            <person name="Jo J.-H."/>
            <person name="Im W.-T."/>
        </authorList>
    </citation>
    <scope>NUCLEOTIDE SEQUENCE [LARGE SCALE GENOMIC DNA]</scope>
    <source>
        <strain evidence="1 2">SM33</strain>
    </source>
</reference>
<name>A0ABS9VIJ3_9SPHN</name>
<dbReference type="Proteomes" id="UP001203058">
    <property type="component" value="Unassembled WGS sequence"/>
</dbReference>
<proteinExistence type="predicted"/>
<evidence type="ECO:0000313" key="1">
    <source>
        <dbReference type="EMBL" id="MCH8614765.1"/>
    </source>
</evidence>